<dbReference type="EMBL" id="CP059732">
    <property type="protein sequence ID" value="QMW06392.1"/>
    <property type="molecule type" value="Genomic_DNA"/>
</dbReference>
<gene>
    <name evidence="1" type="ORF">H3H32_16615</name>
</gene>
<dbReference type="Proteomes" id="UP000515369">
    <property type="component" value="Chromosome"/>
</dbReference>
<evidence type="ECO:0000313" key="2">
    <source>
        <dbReference type="Proteomes" id="UP000515369"/>
    </source>
</evidence>
<accession>A0A7G5H5K0</accession>
<dbReference type="AlphaFoldDB" id="A0A7G5H5K0"/>
<keyword evidence="2" id="KW-1185">Reference proteome</keyword>
<dbReference type="KEGG" id="sfol:H3H32_16615"/>
<reference evidence="1 2" key="1">
    <citation type="submission" date="2020-07" db="EMBL/GenBank/DDBJ databases">
        <title>Spirosoma foliorum sp. nov., isolated from the leaves on the Nejang mountain Korea, Republic of.</title>
        <authorList>
            <person name="Ho H."/>
            <person name="Lee Y.-J."/>
            <person name="Nurcahyanto D.-A."/>
            <person name="Kim S.-G."/>
        </authorList>
    </citation>
    <scope>NUCLEOTIDE SEQUENCE [LARGE SCALE GENOMIC DNA]</scope>
    <source>
        <strain evidence="1 2">PL0136</strain>
    </source>
</reference>
<protein>
    <submittedName>
        <fullName evidence="1">Uncharacterized protein</fullName>
    </submittedName>
</protein>
<name>A0A7G5H5K0_9BACT</name>
<evidence type="ECO:0000313" key="1">
    <source>
        <dbReference type="EMBL" id="QMW06392.1"/>
    </source>
</evidence>
<proteinExistence type="predicted"/>
<dbReference type="RefSeq" id="WP_182463761.1">
    <property type="nucleotide sequence ID" value="NZ_CP059732.1"/>
</dbReference>
<organism evidence="1 2">
    <name type="scientific">Spirosoma foliorum</name>
    <dbReference type="NCBI Taxonomy" id="2710596"/>
    <lineage>
        <taxon>Bacteria</taxon>
        <taxon>Pseudomonadati</taxon>
        <taxon>Bacteroidota</taxon>
        <taxon>Cytophagia</taxon>
        <taxon>Cytophagales</taxon>
        <taxon>Cytophagaceae</taxon>
        <taxon>Spirosoma</taxon>
    </lineage>
</organism>
<sequence>MHYYIEQFREKDNLITGRVEVKDKAASAYTTATNITARSHPGYRVRLVESYNSQPCFQPIQKPNETNKI</sequence>